<keyword evidence="12" id="KW-1185">Reference proteome</keyword>
<evidence type="ECO:0000256" key="1">
    <source>
        <dbReference type="ARBA" id="ARBA00000553"/>
    </source>
</evidence>
<proteinExistence type="inferred from homology"/>
<dbReference type="InterPro" id="IPR038371">
    <property type="entry name" value="Cu_polyphenol_OxRdtase_sf"/>
</dbReference>
<evidence type="ECO:0000256" key="2">
    <source>
        <dbReference type="ARBA" id="ARBA00007353"/>
    </source>
</evidence>
<dbReference type="SUPFAM" id="SSF64438">
    <property type="entry name" value="CNF1/YfiH-like putative cysteine hydrolases"/>
    <property type="match status" value="1"/>
</dbReference>
<dbReference type="Proteomes" id="UP000544222">
    <property type="component" value="Unassembled WGS sequence"/>
</dbReference>
<keyword evidence="4" id="KW-0479">Metal-binding</keyword>
<evidence type="ECO:0000256" key="3">
    <source>
        <dbReference type="ARBA" id="ARBA00022679"/>
    </source>
</evidence>
<dbReference type="InterPro" id="IPR003730">
    <property type="entry name" value="Cu_polyphenol_OxRdtase"/>
</dbReference>
<protein>
    <recommendedName>
        <fullName evidence="10">Purine nucleoside phosphorylase</fullName>
    </recommendedName>
</protein>
<accession>A0A7W5DPH8</accession>
<dbReference type="CDD" id="cd16833">
    <property type="entry name" value="YfiH"/>
    <property type="match status" value="1"/>
</dbReference>
<evidence type="ECO:0000256" key="10">
    <source>
        <dbReference type="RuleBase" id="RU361274"/>
    </source>
</evidence>
<dbReference type="EMBL" id="JACHYB010000001">
    <property type="protein sequence ID" value="MBB3186353.1"/>
    <property type="molecule type" value="Genomic_DNA"/>
</dbReference>
<sequence>MPIQILSYTNLHRHADEIIHFSSTRVGGISSGEFASLNLGNYSSDLRENIDHNRQLLCNELGIAFSTLIGTHQMHTTNVKEIDEALLAMPEPERKAAVEGFDAVITRVRGICITTTTADCVPILLFDPLQKAVAAIHSGWKGTLNNITAATIDKMQERFGTDPHTLIAAIGPCISGEVYEVGEDLYQQFQEKGFDVSRYFRPKSGGKYLFDVRAVVFDELRAKGVKDIEVSTHCTYSEPELFFSARRQGIRSGRLLSGIGLRK</sequence>
<dbReference type="AlphaFoldDB" id="A0A7W5DPH8"/>
<comment type="catalytic activity">
    <reaction evidence="9">
        <text>S-methyl-5'-thioadenosine + phosphate = 5-(methylsulfanyl)-alpha-D-ribose 1-phosphate + adenine</text>
        <dbReference type="Rhea" id="RHEA:11852"/>
        <dbReference type="ChEBI" id="CHEBI:16708"/>
        <dbReference type="ChEBI" id="CHEBI:17509"/>
        <dbReference type="ChEBI" id="CHEBI:43474"/>
        <dbReference type="ChEBI" id="CHEBI:58533"/>
        <dbReference type="EC" id="2.4.2.28"/>
    </reaction>
    <physiologicalReaction direction="left-to-right" evidence="9">
        <dbReference type="Rhea" id="RHEA:11853"/>
    </physiologicalReaction>
</comment>
<comment type="catalytic activity">
    <reaction evidence="7">
        <text>adenosine + H2O + H(+) = inosine + NH4(+)</text>
        <dbReference type="Rhea" id="RHEA:24408"/>
        <dbReference type="ChEBI" id="CHEBI:15377"/>
        <dbReference type="ChEBI" id="CHEBI:15378"/>
        <dbReference type="ChEBI" id="CHEBI:16335"/>
        <dbReference type="ChEBI" id="CHEBI:17596"/>
        <dbReference type="ChEBI" id="CHEBI:28938"/>
        <dbReference type="EC" id="3.5.4.4"/>
    </reaction>
    <physiologicalReaction direction="left-to-right" evidence="7">
        <dbReference type="Rhea" id="RHEA:24409"/>
    </physiologicalReaction>
</comment>
<gene>
    <name evidence="11" type="ORF">FHX64_000516</name>
</gene>
<dbReference type="PANTHER" id="PTHR30616:SF2">
    <property type="entry name" value="PURINE NUCLEOSIDE PHOSPHORYLASE LACC1"/>
    <property type="match status" value="1"/>
</dbReference>
<dbReference type="GO" id="GO:0017061">
    <property type="term" value="F:S-methyl-5-thioadenosine phosphorylase activity"/>
    <property type="evidence" value="ECO:0007669"/>
    <property type="project" value="UniProtKB-EC"/>
</dbReference>
<evidence type="ECO:0000256" key="9">
    <source>
        <dbReference type="ARBA" id="ARBA00049893"/>
    </source>
</evidence>
<comment type="caution">
    <text evidence="11">The sequence shown here is derived from an EMBL/GenBank/DDBJ whole genome shotgun (WGS) entry which is preliminary data.</text>
</comment>
<evidence type="ECO:0000256" key="7">
    <source>
        <dbReference type="ARBA" id="ARBA00047989"/>
    </source>
</evidence>
<evidence type="ECO:0000313" key="11">
    <source>
        <dbReference type="EMBL" id="MBB3186353.1"/>
    </source>
</evidence>
<evidence type="ECO:0000313" key="12">
    <source>
        <dbReference type="Proteomes" id="UP000544222"/>
    </source>
</evidence>
<organism evidence="11 12">
    <name type="scientific">Microbacter margulisiae</name>
    <dbReference type="NCBI Taxonomy" id="1350067"/>
    <lineage>
        <taxon>Bacteria</taxon>
        <taxon>Pseudomonadati</taxon>
        <taxon>Bacteroidota</taxon>
        <taxon>Bacteroidia</taxon>
        <taxon>Bacteroidales</taxon>
        <taxon>Porphyromonadaceae</taxon>
        <taxon>Microbacter</taxon>
    </lineage>
</organism>
<dbReference type="Gene3D" id="3.60.140.10">
    <property type="entry name" value="CNF1/YfiH-like putative cysteine hydrolases"/>
    <property type="match status" value="1"/>
</dbReference>
<dbReference type="NCBIfam" id="TIGR00726">
    <property type="entry name" value="peptidoglycan editing factor PgeF"/>
    <property type="match status" value="1"/>
</dbReference>
<keyword evidence="3" id="KW-0808">Transferase</keyword>
<name>A0A7W5DPH8_9PORP</name>
<dbReference type="Pfam" id="PF02578">
    <property type="entry name" value="Cu-oxidase_4"/>
    <property type="match status" value="1"/>
</dbReference>
<evidence type="ECO:0000256" key="5">
    <source>
        <dbReference type="ARBA" id="ARBA00022801"/>
    </source>
</evidence>
<evidence type="ECO:0000256" key="6">
    <source>
        <dbReference type="ARBA" id="ARBA00022833"/>
    </source>
</evidence>
<dbReference type="InterPro" id="IPR011324">
    <property type="entry name" value="Cytotoxic_necrot_fac-like_cat"/>
</dbReference>
<keyword evidence="5" id="KW-0378">Hydrolase</keyword>
<dbReference type="GO" id="GO:0016787">
    <property type="term" value="F:hydrolase activity"/>
    <property type="evidence" value="ECO:0007669"/>
    <property type="project" value="UniProtKB-KW"/>
</dbReference>
<dbReference type="GO" id="GO:0005507">
    <property type="term" value="F:copper ion binding"/>
    <property type="evidence" value="ECO:0007669"/>
    <property type="project" value="TreeGrafter"/>
</dbReference>
<dbReference type="RefSeq" id="WP_183412258.1">
    <property type="nucleotide sequence ID" value="NZ_JACHYB010000001.1"/>
</dbReference>
<comment type="catalytic activity">
    <reaction evidence="8">
        <text>adenosine + phosphate = alpha-D-ribose 1-phosphate + adenine</text>
        <dbReference type="Rhea" id="RHEA:27642"/>
        <dbReference type="ChEBI" id="CHEBI:16335"/>
        <dbReference type="ChEBI" id="CHEBI:16708"/>
        <dbReference type="ChEBI" id="CHEBI:43474"/>
        <dbReference type="ChEBI" id="CHEBI:57720"/>
        <dbReference type="EC" id="2.4.2.1"/>
    </reaction>
    <physiologicalReaction direction="left-to-right" evidence="8">
        <dbReference type="Rhea" id="RHEA:27643"/>
    </physiologicalReaction>
</comment>
<evidence type="ECO:0000256" key="4">
    <source>
        <dbReference type="ARBA" id="ARBA00022723"/>
    </source>
</evidence>
<evidence type="ECO:0000256" key="8">
    <source>
        <dbReference type="ARBA" id="ARBA00048968"/>
    </source>
</evidence>
<keyword evidence="6" id="KW-0862">Zinc</keyword>
<reference evidence="11 12" key="1">
    <citation type="submission" date="2020-08" db="EMBL/GenBank/DDBJ databases">
        <title>Genomic Encyclopedia of Type Strains, Phase IV (KMG-IV): sequencing the most valuable type-strain genomes for metagenomic binning, comparative biology and taxonomic classification.</title>
        <authorList>
            <person name="Goeker M."/>
        </authorList>
    </citation>
    <scope>NUCLEOTIDE SEQUENCE [LARGE SCALE GENOMIC DNA]</scope>
    <source>
        <strain evidence="11 12">DSM 27471</strain>
    </source>
</reference>
<comment type="similarity">
    <text evidence="2 10">Belongs to the purine nucleoside phosphorylase YfiH/LACC1 family.</text>
</comment>
<comment type="catalytic activity">
    <reaction evidence="1">
        <text>inosine + phosphate = alpha-D-ribose 1-phosphate + hypoxanthine</text>
        <dbReference type="Rhea" id="RHEA:27646"/>
        <dbReference type="ChEBI" id="CHEBI:17368"/>
        <dbReference type="ChEBI" id="CHEBI:17596"/>
        <dbReference type="ChEBI" id="CHEBI:43474"/>
        <dbReference type="ChEBI" id="CHEBI:57720"/>
        <dbReference type="EC" id="2.4.2.1"/>
    </reaction>
    <physiologicalReaction direction="left-to-right" evidence="1">
        <dbReference type="Rhea" id="RHEA:27647"/>
    </physiologicalReaction>
</comment>
<dbReference type="PANTHER" id="PTHR30616">
    <property type="entry name" value="UNCHARACTERIZED PROTEIN YFIH"/>
    <property type="match status" value="1"/>
</dbReference>